<keyword evidence="2" id="KW-1185">Reference proteome</keyword>
<gene>
    <name evidence="1" type="ORF">AVEN_236643_1</name>
</gene>
<dbReference type="EMBL" id="BGPR01005060">
    <property type="protein sequence ID" value="GBN06401.1"/>
    <property type="molecule type" value="Genomic_DNA"/>
</dbReference>
<evidence type="ECO:0000313" key="2">
    <source>
        <dbReference type="Proteomes" id="UP000499080"/>
    </source>
</evidence>
<proteinExistence type="predicted"/>
<dbReference type="Proteomes" id="UP000499080">
    <property type="component" value="Unassembled WGS sequence"/>
</dbReference>
<sequence>MSTGNREIPVREFEVSMRVENSVLPADFAAFSTSHRSALNLSSRKDTKFFFLSLPPPFVNPALPLSLACSKRKISGIFVCIAKSNRSTPTLPWHPGLLKNDRYDNSVTEVGIIIAITGQGPTPPEGSMFRYRREATQPTREARTRLLIRRILIHVLVMSPCKLTI</sequence>
<evidence type="ECO:0000313" key="1">
    <source>
        <dbReference type="EMBL" id="GBN06401.1"/>
    </source>
</evidence>
<dbReference type="AlphaFoldDB" id="A0A4Y2KVN6"/>
<organism evidence="1 2">
    <name type="scientific">Araneus ventricosus</name>
    <name type="common">Orbweaver spider</name>
    <name type="synonym">Epeira ventricosa</name>
    <dbReference type="NCBI Taxonomy" id="182803"/>
    <lineage>
        <taxon>Eukaryota</taxon>
        <taxon>Metazoa</taxon>
        <taxon>Ecdysozoa</taxon>
        <taxon>Arthropoda</taxon>
        <taxon>Chelicerata</taxon>
        <taxon>Arachnida</taxon>
        <taxon>Araneae</taxon>
        <taxon>Araneomorphae</taxon>
        <taxon>Entelegynae</taxon>
        <taxon>Araneoidea</taxon>
        <taxon>Araneidae</taxon>
        <taxon>Araneus</taxon>
    </lineage>
</organism>
<accession>A0A4Y2KVN6</accession>
<name>A0A4Y2KVN6_ARAVE</name>
<protein>
    <submittedName>
        <fullName evidence="1">Uncharacterized protein</fullName>
    </submittedName>
</protein>
<comment type="caution">
    <text evidence="1">The sequence shown here is derived from an EMBL/GenBank/DDBJ whole genome shotgun (WGS) entry which is preliminary data.</text>
</comment>
<reference evidence="1 2" key="1">
    <citation type="journal article" date="2019" name="Sci. Rep.">
        <title>Orb-weaving spider Araneus ventricosus genome elucidates the spidroin gene catalogue.</title>
        <authorList>
            <person name="Kono N."/>
            <person name="Nakamura H."/>
            <person name="Ohtoshi R."/>
            <person name="Moran D.A.P."/>
            <person name="Shinohara A."/>
            <person name="Yoshida Y."/>
            <person name="Fujiwara M."/>
            <person name="Mori M."/>
            <person name="Tomita M."/>
            <person name="Arakawa K."/>
        </authorList>
    </citation>
    <scope>NUCLEOTIDE SEQUENCE [LARGE SCALE GENOMIC DNA]</scope>
</reference>